<keyword evidence="3" id="KW-0808">Transferase</keyword>
<evidence type="ECO:0000256" key="1">
    <source>
        <dbReference type="SAM" id="MobiDB-lite"/>
    </source>
</evidence>
<feature type="region of interest" description="Disordered" evidence="1">
    <location>
        <begin position="336"/>
        <end position="363"/>
    </location>
</feature>
<keyword evidence="4" id="KW-1185">Reference proteome</keyword>
<dbReference type="Proteomes" id="UP000024816">
    <property type="component" value="Unassembled WGS sequence"/>
</dbReference>
<dbReference type="AlphaFoldDB" id="A0A059F6D3"/>
<evidence type="ECO:0000313" key="3">
    <source>
        <dbReference type="EMBL" id="KCZ83915.1"/>
    </source>
</evidence>
<dbReference type="SUPFAM" id="SSF53448">
    <property type="entry name" value="Nucleotide-diphospho-sugar transferases"/>
    <property type="match status" value="1"/>
</dbReference>
<accession>A0A059F6D3</accession>
<reference evidence="3 4" key="1">
    <citation type="journal article" date="2014" name="Antonie Van Leeuwenhoek">
        <title>Hyphomonas beringensis sp. nov. and Hyphomonas chukchiensis sp. nov., isolated from surface seawater of the Bering Sea and Chukchi Sea.</title>
        <authorList>
            <person name="Li C."/>
            <person name="Lai Q."/>
            <person name="Li G."/>
            <person name="Dong C."/>
            <person name="Wang J."/>
            <person name="Liao Y."/>
            <person name="Shao Z."/>
        </authorList>
    </citation>
    <scope>NUCLEOTIDE SEQUENCE [LARGE SCALE GENOMIC DNA]</scope>
    <source>
        <strain evidence="3 4">VP2</strain>
    </source>
</reference>
<dbReference type="eggNOG" id="COG1216">
    <property type="taxonomic scope" value="Bacteria"/>
</dbReference>
<evidence type="ECO:0000259" key="2">
    <source>
        <dbReference type="Pfam" id="PF00535"/>
    </source>
</evidence>
<feature type="domain" description="Glycosyltransferase 2-like" evidence="2">
    <location>
        <begin position="12"/>
        <end position="164"/>
    </location>
</feature>
<organism evidence="3 4">
    <name type="scientific">Hyphomonas jannaschiana VP2</name>
    <dbReference type="NCBI Taxonomy" id="1280952"/>
    <lineage>
        <taxon>Bacteria</taxon>
        <taxon>Pseudomonadati</taxon>
        <taxon>Pseudomonadota</taxon>
        <taxon>Alphaproteobacteria</taxon>
        <taxon>Hyphomonadales</taxon>
        <taxon>Hyphomonadaceae</taxon>
        <taxon>Hyphomonas</taxon>
    </lineage>
</organism>
<evidence type="ECO:0000313" key="4">
    <source>
        <dbReference type="Proteomes" id="UP000024816"/>
    </source>
</evidence>
<dbReference type="OrthoDB" id="7615426at2"/>
<protein>
    <submittedName>
        <fullName evidence="3">Glycosyl transferase family 2</fullName>
    </submittedName>
</protein>
<dbReference type="PANTHER" id="PTHR43179">
    <property type="entry name" value="RHAMNOSYLTRANSFERASE WBBL"/>
    <property type="match status" value="1"/>
</dbReference>
<dbReference type="RefSeq" id="WP_051597820.1">
    <property type="nucleotide sequence ID" value="NZ_ARYJ01000016.1"/>
</dbReference>
<dbReference type="GO" id="GO:0016740">
    <property type="term" value="F:transferase activity"/>
    <property type="evidence" value="ECO:0007669"/>
    <property type="project" value="UniProtKB-KW"/>
</dbReference>
<dbReference type="InterPro" id="IPR029044">
    <property type="entry name" value="Nucleotide-diphossugar_trans"/>
</dbReference>
<dbReference type="PANTHER" id="PTHR43179:SF7">
    <property type="entry name" value="RHAMNOSYLTRANSFERASE WBBL"/>
    <property type="match status" value="1"/>
</dbReference>
<dbReference type="EMBL" id="ARYJ01000016">
    <property type="protein sequence ID" value="KCZ83915.1"/>
    <property type="molecule type" value="Genomic_DNA"/>
</dbReference>
<proteinExistence type="predicted"/>
<feature type="compositionally biased region" description="Basic and acidic residues" evidence="1">
    <location>
        <begin position="354"/>
        <end position="363"/>
    </location>
</feature>
<dbReference type="Gene3D" id="3.90.550.10">
    <property type="entry name" value="Spore Coat Polysaccharide Biosynthesis Protein SpsA, Chain A"/>
    <property type="match status" value="1"/>
</dbReference>
<comment type="caution">
    <text evidence="3">The sequence shown here is derived from an EMBL/GenBank/DDBJ whole genome shotgun (WGS) entry which is preliminary data.</text>
</comment>
<dbReference type="Pfam" id="PF00535">
    <property type="entry name" value="Glycos_transf_2"/>
    <property type="match status" value="1"/>
</dbReference>
<dbReference type="STRING" id="1280952.HJA_16535"/>
<sequence length="363" mass="41076">MTEAMTTDAKATIIMTARDRFSMAVRALNEIAEVTARPYELIYVDGGSPKHVAEEIRAVCEKNGFRYLRYDHFLAPCQARNIGLRLSATPYVVYCENDVLVTGGWLANLVKCAEETGAEVVQPLICQGTPLHTEIHQAGGNFTDDMDAFFNGTEDQRRLSDSHLWHQGEQVGDVELSRTETQVTEVHCFLVRRDAFEWLGEFDENMPCSKDHVDFSVNVWSKGGRIMLEPTSVVTFCVPSRVHPVEPMDRAFFLLRWSPKWQRQSLSHFQKKWKLENDPYFDRYLKLTGWRYREGVAKPLIRKIPFVGHSYKVQQAGSLLLMPLLKFVGARLADQQGQDYRPSDGTPPPASGVTDKKSASAAA</sequence>
<gene>
    <name evidence="3" type="ORF">HJA_16535</name>
</gene>
<name>A0A059F6D3_9PROT</name>
<dbReference type="PATRIC" id="fig|1280952.3.peg.3310"/>
<dbReference type="InterPro" id="IPR001173">
    <property type="entry name" value="Glyco_trans_2-like"/>
</dbReference>